<feature type="transmembrane region" description="Helical" evidence="7">
    <location>
        <begin position="899"/>
        <end position="925"/>
    </location>
</feature>
<feature type="transmembrane region" description="Helical" evidence="7">
    <location>
        <begin position="126"/>
        <end position="146"/>
    </location>
</feature>
<feature type="transmembrane region" description="Helical" evidence="7">
    <location>
        <begin position="495"/>
        <end position="515"/>
    </location>
</feature>
<dbReference type="STRING" id="74557.A0A1W0A0W5"/>
<sequence length="1011" mass="111607">MVTQSNAAIHADLSYLSSNVSKPTYTTDLSYLNITLAKLDQINTDGSCASSSLPKLECQENLDELRTPFDFEAGVLREGEAPDYGSPEILALLFQYAVNGIVYGGINGLKYPVLTSYFNLQSNVLNSATALLSLGLSLKVFFGLLTDCFPIYGYHRKPYILLGWLATAILLVIMAIKPAGAPAPDPDASINGAILSITCAAASFCYILAEVAQDALMVSYAQREPVEHRGRLQSLVYTVRMTFIALVTAVSGLCLNSSRMAGNFSWDIGINGYLWVLAIPAVVNVPVVWFFLKDAKQVTYVYVSAYFDQVWQLCQRRVVWQVMIFQFVFTLFTTTIWTTAAPYVSLYWAKVENLNSALMTILGDFINAAVIYATGRYGTNWNWRHVLIVATISINIIDSVVQYVTIYDIHRSQWLYLGGPLVEEVPWGLCFVVGVFVIVELAEEGTEGVMYGLITTITNLPGPFGSMITNVIDANLAVDTDSIQSDSKDARNGVALSYVIAYGFTFVGAFSVILLPPQKGAVAKLKRCGGSYPRLAAFIFYVFFVVLATSITGTLASMFDITNCFALAGGTGCPPETSQLYLLGIFVPAVVGLLVIGALKLYWKEISTAHYRISSMEQRTSERLSHVVPSPTKSHNYDDLKTPALDLEGGGVLRSGDAPVYSSPEILALLFQYAAVGVVYGGFNGLKYPILTGYFHLEGNVLNSASSLLSLGWCVKVFFGMLSDCFPIFGYRRKPYILIGWITTAALLVILAIKPAGQPAPDPDSDTNGTVLAMICAVASFTYIMAECAQDALMVSYAQREPIEYRGHLQSLVYTVKMTFVALITAISGFCLNSERMAGTYDWDIGVNGYMWTLAAPVAINIPIVWFFLKDTKQDTSVALYDYFDQFWQLAQRRAVWQVMIFQFIFTLFTSTIWTTAAPYVSLYWAQVDTINSALMTIIGNLVYAGVIYLTGKYGANWNWRYLLISTTAIIFVIDSITQYITIYNIYRNQWFYLGSALTEEVPWGICFVVG</sequence>
<evidence type="ECO:0000256" key="5">
    <source>
        <dbReference type="ARBA" id="ARBA00022989"/>
    </source>
</evidence>
<comment type="subcellular location">
    <subcellularLocation>
        <location evidence="1">Membrane</location>
        <topology evidence="1">Multi-pass membrane protein</topology>
    </subcellularLocation>
</comment>
<reference evidence="8 9" key="1">
    <citation type="journal article" date="2014" name="Genome Biol. Evol.">
        <title>The secreted proteins of Achlya hypogyna and Thraustotheca clavata identify the ancestral oomycete secretome and reveal gene acquisitions by horizontal gene transfer.</title>
        <authorList>
            <person name="Misner I."/>
            <person name="Blouin N."/>
            <person name="Leonard G."/>
            <person name="Richards T.A."/>
            <person name="Lane C.E."/>
        </authorList>
    </citation>
    <scope>NUCLEOTIDE SEQUENCE [LARGE SCALE GENOMIC DNA]</scope>
    <source>
        <strain evidence="8 9">ATCC 34112</strain>
    </source>
</reference>
<feature type="transmembrane region" description="Helical" evidence="7">
    <location>
        <begin position="232"/>
        <end position="253"/>
    </location>
</feature>
<dbReference type="InterPro" id="IPR036259">
    <property type="entry name" value="MFS_trans_sf"/>
</dbReference>
<dbReference type="SUPFAM" id="SSF103473">
    <property type="entry name" value="MFS general substrate transporter"/>
    <property type="match status" value="2"/>
</dbReference>
<dbReference type="Pfam" id="PF03092">
    <property type="entry name" value="BT1"/>
    <property type="match status" value="2"/>
</dbReference>
<feature type="transmembrane region" description="Helical" evidence="7">
    <location>
        <begin position="666"/>
        <end position="686"/>
    </location>
</feature>
<evidence type="ECO:0000256" key="3">
    <source>
        <dbReference type="ARBA" id="ARBA00022448"/>
    </source>
</evidence>
<keyword evidence="4 7" id="KW-0812">Transmembrane</keyword>
<feature type="transmembrane region" description="Helical" evidence="7">
    <location>
        <begin position="535"/>
        <end position="559"/>
    </location>
</feature>
<feature type="transmembrane region" description="Helical" evidence="7">
    <location>
        <begin position="425"/>
        <end position="442"/>
    </location>
</feature>
<dbReference type="Proteomes" id="UP000243217">
    <property type="component" value="Unassembled WGS sequence"/>
</dbReference>
<feature type="transmembrane region" description="Helical" evidence="7">
    <location>
        <begin position="188"/>
        <end position="211"/>
    </location>
</feature>
<proteinExistence type="inferred from homology"/>
<evidence type="ECO:0000256" key="4">
    <source>
        <dbReference type="ARBA" id="ARBA00022692"/>
    </source>
</evidence>
<evidence type="ECO:0000313" key="9">
    <source>
        <dbReference type="Proteomes" id="UP000243217"/>
    </source>
</evidence>
<evidence type="ECO:0000256" key="2">
    <source>
        <dbReference type="ARBA" id="ARBA00007015"/>
    </source>
</evidence>
<feature type="transmembrane region" description="Helical" evidence="7">
    <location>
        <begin position="158"/>
        <end position="176"/>
    </location>
</feature>
<dbReference type="GO" id="GO:0016020">
    <property type="term" value="C:membrane"/>
    <property type="evidence" value="ECO:0007669"/>
    <property type="project" value="UniProtKB-SubCell"/>
</dbReference>
<feature type="transmembrane region" description="Helical" evidence="7">
    <location>
        <begin position="736"/>
        <end position="757"/>
    </location>
</feature>
<feature type="transmembrane region" description="Helical" evidence="7">
    <location>
        <begin position="706"/>
        <end position="729"/>
    </location>
</feature>
<evidence type="ECO:0000256" key="7">
    <source>
        <dbReference type="SAM" id="Phobius"/>
    </source>
</evidence>
<organism evidence="8 9">
    <name type="scientific">Thraustotheca clavata</name>
    <dbReference type="NCBI Taxonomy" id="74557"/>
    <lineage>
        <taxon>Eukaryota</taxon>
        <taxon>Sar</taxon>
        <taxon>Stramenopiles</taxon>
        <taxon>Oomycota</taxon>
        <taxon>Saprolegniomycetes</taxon>
        <taxon>Saprolegniales</taxon>
        <taxon>Achlyaceae</taxon>
        <taxon>Thraustotheca</taxon>
    </lineage>
</organism>
<feature type="transmembrane region" description="Helical" evidence="7">
    <location>
        <begin position="850"/>
        <end position="869"/>
    </location>
</feature>
<feature type="transmembrane region" description="Helical" evidence="7">
    <location>
        <begin position="449"/>
        <end position="472"/>
    </location>
</feature>
<protein>
    <submittedName>
        <fullName evidence="8">Folate-Biopterin Transporter (FBT) family</fullName>
    </submittedName>
</protein>
<feature type="non-terminal residue" evidence="8">
    <location>
        <position position="1011"/>
    </location>
</feature>
<feature type="transmembrane region" description="Helical" evidence="7">
    <location>
        <begin position="579"/>
        <end position="603"/>
    </location>
</feature>
<name>A0A1W0A0W5_9STRA</name>
<keyword evidence="9" id="KW-1185">Reference proteome</keyword>
<evidence type="ECO:0000256" key="6">
    <source>
        <dbReference type="ARBA" id="ARBA00023136"/>
    </source>
</evidence>
<dbReference type="OrthoDB" id="158256at2759"/>
<comment type="caution">
    <text evidence="8">The sequence shown here is derived from an EMBL/GenBank/DDBJ whole genome shotgun (WGS) entry which is preliminary data.</text>
</comment>
<evidence type="ECO:0000313" key="8">
    <source>
        <dbReference type="EMBL" id="OQS03906.1"/>
    </source>
</evidence>
<feature type="transmembrane region" description="Helical" evidence="7">
    <location>
        <begin position="962"/>
        <end position="987"/>
    </location>
</feature>
<feature type="transmembrane region" description="Helical" evidence="7">
    <location>
        <begin position="318"/>
        <end position="337"/>
    </location>
</feature>
<keyword evidence="5 7" id="KW-1133">Transmembrane helix</keyword>
<keyword evidence="6 7" id="KW-0472">Membrane</keyword>
<keyword evidence="3" id="KW-0813">Transport</keyword>
<dbReference type="PANTHER" id="PTHR31585:SF5">
    <property type="entry name" value="RNA-BINDING S4 DOMAIN-CONTAINING PROTEIN"/>
    <property type="match status" value="1"/>
</dbReference>
<feature type="transmembrane region" description="Helical" evidence="7">
    <location>
        <begin position="386"/>
        <end position="405"/>
    </location>
</feature>
<feature type="transmembrane region" description="Helical" evidence="7">
    <location>
        <begin position="931"/>
        <end position="950"/>
    </location>
</feature>
<dbReference type="InterPro" id="IPR039309">
    <property type="entry name" value="BT1"/>
</dbReference>
<dbReference type="EMBL" id="JNBS01000726">
    <property type="protein sequence ID" value="OQS03906.1"/>
    <property type="molecule type" value="Genomic_DNA"/>
</dbReference>
<dbReference type="PANTHER" id="PTHR31585">
    <property type="entry name" value="FOLATE-BIOPTERIN TRANSPORTER 1, CHLOROPLASTIC"/>
    <property type="match status" value="1"/>
</dbReference>
<feature type="transmembrane region" description="Helical" evidence="7">
    <location>
        <begin position="357"/>
        <end position="374"/>
    </location>
</feature>
<dbReference type="AlphaFoldDB" id="A0A1W0A0W5"/>
<feature type="transmembrane region" description="Helical" evidence="7">
    <location>
        <begin position="769"/>
        <end position="790"/>
    </location>
</feature>
<feature type="transmembrane region" description="Helical" evidence="7">
    <location>
        <begin position="89"/>
        <end position="106"/>
    </location>
</feature>
<dbReference type="Gene3D" id="1.20.1250.20">
    <property type="entry name" value="MFS general substrate transporter like domains"/>
    <property type="match status" value="2"/>
</dbReference>
<comment type="similarity">
    <text evidence="2">Belongs to the major facilitator superfamily. Folate-biopterin transporter (TC 2.A.71) family.</text>
</comment>
<gene>
    <name evidence="8" type="ORF">THRCLA_03810</name>
</gene>
<feature type="transmembrane region" description="Helical" evidence="7">
    <location>
        <begin position="811"/>
        <end position="830"/>
    </location>
</feature>
<evidence type="ECO:0000256" key="1">
    <source>
        <dbReference type="ARBA" id="ARBA00004141"/>
    </source>
</evidence>
<accession>A0A1W0A0W5</accession>
<feature type="transmembrane region" description="Helical" evidence="7">
    <location>
        <begin position="273"/>
        <end position="292"/>
    </location>
</feature>